<gene>
    <name evidence="1" type="ORF">PHMEG_00027317</name>
</gene>
<organism evidence="1 2">
    <name type="scientific">Phytophthora megakarya</name>
    <dbReference type="NCBI Taxonomy" id="4795"/>
    <lineage>
        <taxon>Eukaryota</taxon>
        <taxon>Sar</taxon>
        <taxon>Stramenopiles</taxon>
        <taxon>Oomycota</taxon>
        <taxon>Peronosporomycetes</taxon>
        <taxon>Peronosporales</taxon>
        <taxon>Peronosporaceae</taxon>
        <taxon>Phytophthora</taxon>
    </lineage>
</organism>
<dbReference type="EMBL" id="NBNE01006939">
    <property type="protein sequence ID" value="OWZ01318.1"/>
    <property type="molecule type" value="Genomic_DNA"/>
</dbReference>
<proteinExistence type="predicted"/>
<dbReference type="AlphaFoldDB" id="A0A225V8U8"/>
<name>A0A225V8U8_9STRA</name>
<evidence type="ECO:0000313" key="2">
    <source>
        <dbReference type="Proteomes" id="UP000198211"/>
    </source>
</evidence>
<keyword evidence="2" id="KW-1185">Reference proteome</keyword>
<comment type="caution">
    <text evidence="1">The sequence shown here is derived from an EMBL/GenBank/DDBJ whole genome shotgun (WGS) entry which is preliminary data.</text>
</comment>
<dbReference type="Proteomes" id="UP000198211">
    <property type="component" value="Unassembled WGS sequence"/>
</dbReference>
<accession>A0A225V8U8</accession>
<reference evidence="2" key="1">
    <citation type="submission" date="2017-03" db="EMBL/GenBank/DDBJ databases">
        <title>Phytopthora megakarya and P. palmivora, two closely related causual agents of cacao black pod achieved similar genome size and gene model numbers by different mechanisms.</title>
        <authorList>
            <person name="Ali S."/>
            <person name="Shao J."/>
            <person name="Larry D.J."/>
            <person name="Kronmiller B."/>
            <person name="Shen D."/>
            <person name="Strem M.D."/>
            <person name="Melnick R.L."/>
            <person name="Guiltinan M.J."/>
            <person name="Tyler B.M."/>
            <person name="Meinhardt L.W."/>
            <person name="Bailey B.A."/>
        </authorList>
    </citation>
    <scope>NUCLEOTIDE SEQUENCE [LARGE SCALE GENOMIC DNA]</scope>
    <source>
        <strain evidence="2">zdho120</strain>
    </source>
</reference>
<protein>
    <submittedName>
        <fullName evidence="1">Uncharacterized protein</fullName>
    </submittedName>
</protein>
<evidence type="ECO:0000313" key="1">
    <source>
        <dbReference type="EMBL" id="OWZ01318.1"/>
    </source>
</evidence>
<sequence>MTRAARMASNAQRRTSCNYILYKSNDCLSFLDKVHCLRAEPRIQLIGLVRRSSISCFASALCAHAAFTSSNKDDDGVYGRAMAIR</sequence>